<reference evidence="2 3" key="1">
    <citation type="submission" date="2024-04" db="EMBL/GenBank/DDBJ databases">
        <authorList>
            <person name="Waldvogel A.-M."/>
            <person name="Schoenle A."/>
        </authorList>
    </citation>
    <scope>NUCLEOTIDE SEQUENCE [LARGE SCALE GENOMIC DNA]</scope>
</reference>
<name>A0AAV2KF65_KNICA</name>
<organism evidence="2 3">
    <name type="scientific">Knipowitschia caucasica</name>
    <name type="common">Caucasian dwarf goby</name>
    <name type="synonym">Pomatoschistus caucasicus</name>
    <dbReference type="NCBI Taxonomy" id="637954"/>
    <lineage>
        <taxon>Eukaryota</taxon>
        <taxon>Metazoa</taxon>
        <taxon>Chordata</taxon>
        <taxon>Craniata</taxon>
        <taxon>Vertebrata</taxon>
        <taxon>Euteleostomi</taxon>
        <taxon>Actinopterygii</taxon>
        <taxon>Neopterygii</taxon>
        <taxon>Teleostei</taxon>
        <taxon>Neoteleostei</taxon>
        <taxon>Acanthomorphata</taxon>
        <taxon>Gobiaria</taxon>
        <taxon>Gobiiformes</taxon>
        <taxon>Gobioidei</taxon>
        <taxon>Gobiidae</taxon>
        <taxon>Gobiinae</taxon>
        <taxon>Knipowitschia</taxon>
    </lineage>
</organism>
<protein>
    <recommendedName>
        <fullName evidence="4">Coiled-coil domain-containing protein 137</fullName>
    </recommendedName>
</protein>
<evidence type="ECO:0000313" key="3">
    <source>
        <dbReference type="Proteomes" id="UP001497482"/>
    </source>
</evidence>
<evidence type="ECO:0008006" key="4">
    <source>
        <dbReference type="Google" id="ProtNLM"/>
    </source>
</evidence>
<dbReference type="PANTHER" id="PTHR21838">
    <property type="entry name" value="COILED-COIL DOMAIN-CONTAINING PROTEIN 137"/>
    <property type="match status" value="1"/>
</dbReference>
<dbReference type="InterPro" id="IPR026680">
    <property type="entry name" value="CCDC137"/>
</dbReference>
<proteinExistence type="predicted"/>
<feature type="compositionally biased region" description="Basic and acidic residues" evidence="1">
    <location>
        <begin position="190"/>
        <end position="200"/>
    </location>
</feature>
<feature type="compositionally biased region" description="Basic and acidic residues" evidence="1">
    <location>
        <begin position="33"/>
        <end position="57"/>
    </location>
</feature>
<dbReference type="GO" id="GO:0005634">
    <property type="term" value="C:nucleus"/>
    <property type="evidence" value="ECO:0007669"/>
    <property type="project" value="TreeGrafter"/>
</dbReference>
<dbReference type="EMBL" id="OZ035840">
    <property type="protein sequence ID" value="CAL1588239.1"/>
    <property type="molecule type" value="Genomic_DNA"/>
</dbReference>
<gene>
    <name evidence="2" type="ORF">KC01_LOCUS18068</name>
</gene>
<feature type="compositionally biased region" description="Basic residues" evidence="1">
    <location>
        <begin position="58"/>
        <end position="67"/>
    </location>
</feature>
<accession>A0AAV2KF65</accession>
<feature type="region of interest" description="Disordered" evidence="1">
    <location>
        <begin position="116"/>
        <end position="164"/>
    </location>
</feature>
<feature type="region of interest" description="Disordered" evidence="1">
    <location>
        <begin position="1"/>
        <end position="92"/>
    </location>
</feature>
<sequence>MGKNKIQKGLASSKDTEKALKPLKKNMKQGASKAKEDHMQEIPFRLREIMRSKEQMKKGSRKKKKLKQASLVKDTQKSNGDIPVPHFKRKKEESVRAYLGRMEEAARHVLFLTKNQIDRNPELEPEQQEKPADKGKSEKKKQYAKDRALKVQQKKFDKQETRMEKERFIEDVPFGEVSMAPPSFTAKPRKAQDKSKNRPKDLLLNSLLGQRVVSTVKPSMARQRIMEEERQRVVEAYRHMKKLKQQPQEKRTL</sequence>
<keyword evidence="3" id="KW-1185">Reference proteome</keyword>
<dbReference type="Proteomes" id="UP001497482">
    <property type="component" value="Chromosome 18"/>
</dbReference>
<feature type="region of interest" description="Disordered" evidence="1">
    <location>
        <begin position="177"/>
        <end position="200"/>
    </location>
</feature>
<dbReference type="AlphaFoldDB" id="A0AAV2KF65"/>
<dbReference type="PANTHER" id="PTHR21838:SF2">
    <property type="entry name" value="COILED-COIL DOMAIN-CONTAINING PROTEIN 137"/>
    <property type="match status" value="1"/>
</dbReference>
<evidence type="ECO:0000313" key="2">
    <source>
        <dbReference type="EMBL" id="CAL1588239.1"/>
    </source>
</evidence>
<evidence type="ECO:0000256" key="1">
    <source>
        <dbReference type="SAM" id="MobiDB-lite"/>
    </source>
</evidence>